<dbReference type="EMBL" id="FNHS01000002">
    <property type="protein sequence ID" value="SDM48171.1"/>
    <property type="molecule type" value="Genomic_DNA"/>
</dbReference>
<name>A0A1G9TKB6_9HYPH</name>
<organism evidence="2 3">
    <name type="scientific">Methylobacterium phyllostachyos</name>
    <dbReference type="NCBI Taxonomy" id="582672"/>
    <lineage>
        <taxon>Bacteria</taxon>
        <taxon>Pseudomonadati</taxon>
        <taxon>Pseudomonadota</taxon>
        <taxon>Alphaproteobacteria</taxon>
        <taxon>Hyphomicrobiales</taxon>
        <taxon>Methylobacteriaceae</taxon>
        <taxon>Methylobacterium</taxon>
    </lineage>
</organism>
<gene>
    <name evidence="2" type="ORF">SAMN05216360_102218</name>
</gene>
<dbReference type="STRING" id="582672.SAMN05216360_102218"/>
<feature type="domain" description="GTPase-associated system helical" evidence="1">
    <location>
        <begin position="178"/>
        <end position="360"/>
    </location>
</feature>
<keyword evidence="3" id="KW-1185">Reference proteome</keyword>
<dbReference type="InterPro" id="IPR045523">
    <property type="entry name" value="GASH"/>
</dbReference>
<evidence type="ECO:0000313" key="3">
    <source>
        <dbReference type="Proteomes" id="UP000198704"/>
    </source>
</evidence>
<accession>A0A1G9TKB6</accession>
<dbReference type="AlphaFoldDB" id="A0A1G9TKB6"/>
<evidence type="ECO:0000313" key="2">
    <source>
        <dbReference type="EMBL" id="SDM48171.1"/>
    </source>
</evidence>
<evidence type="ECO:0000259" key="1">
    <source>
        <dbReference type="Pfam" id="PF19994"/>
    </source>
</evidence>
<proteinExistence type="predicted"/>
<sequence length="366" mass="40522">MAKAEPMDPEFPGWMSEFEIEPDPKVQAARWKALQAVTVNTPTTQTECWVRLAFEMQRLKPEDRARADFAEAFRKADPAFDPRLERQLQILACIGLALRLKTKGDHANEAALAILSACVNGARNEIGALHLVERAKEHLEREIRRRGDAIAVANLFETGAGDLNLTPTLAKLTQPSDPAAVATTLKEVANAIQSHFTRLQAASLRAAEAVDAVLARQEQELGMHWWLTGGRSTHLKTPFAAMDDRTRPLVLANELSGMTQDRLGPASVDALLSRAGVSATRETNIPDAVMACDLELLDWLEGRNPSPMTTPVHFAISRQKEMGQGNEWVAPWSRVTEIEAECAMSEIDLAMQFYREKRLLGLADRQ</sequence>
<protein>
    <recommendedName>
        <fullName evidence="1">GTPase-associated system helical domain-containing protein</fullName>
    </recommendedName>
</protein>
<dbReference type="Proteomes" id="UP000198704">
    <property type="component" value="Unassembled WGS sequence"/>
</dbReference>
<dbReference type="OrthoDB" id="6637879at2"/>
<dbReference type="RefSeq" id="WP_091713439.1">
    <property type="nucleotide sequence ID" value="NZ_FNHS01000002.1"/>
</dbReference>
<dbReference type="Pfam" id="PF19994">
    <property type="entry name" value="GASH"/>
    <property type="match status" value="1"/>
</dbReference>
<reference evidence="3" key="1">
    <citation type="submission" date="2016-10" db="EMBL/GenBank/DDBJ databases">
        <authorList>
            <person name="Varghese N."/>
            <person name="Submissions S."/>
        </authorList>
    </citation>
    <scope>NUCLEOTIDE SEQUENCE [LARGE SCALE GENOMIC DNA]</scope>
    <source>
        <strain evidence="3">BL47</strain>
    </source>
</reference>